<dbReference type="RefSeq" id="WP_313832589.1">
    <property type="nucleotide sequence ID" value="NZ_JAQOUE010000001.1"/>
</dbReference>
<accession>A0ABU3K753</accession>
<comment type="caution">
    <text evidence="1">The sequence shown here is derived from an EMBL/GenBank/DDBJ whole genome shotgun (WGS) entry which is preliminary data.</text>
</comment>
<evidence type="ECO:0000313" key="1">
    <source>
        <dbReference type="EMBL" id="MDT7042213.1"/>
    </source>
</evidence>
<organism evidence="1 2">
    <name type="scientific">Candidatus Nitronereus thalassa</name>
    <dbReference type="NCBI Taxonomy" id="3020898"/>
    <lineage>
        <taxon>Bacteria</taxon>
        <taxon>Pseudomonadati</taxon>
        <taxon>Nitrospirota</taxon>
        <taxon>Nitrospiria</taxon>
        <taxon>Nitrospirales</taxon>
        <taxon>Nitrospiraceae</taxon>
        <taxon>Candidatus Nitronereus</taxon>
    </lineage>
</organism>
<dbReference type="Proteomes" id="UP001250932">
    <property type="component" value="Unassembled WGS sequence"/>
</dbReference>
<proteinExistence type="predicted"/>
<sequence>MNMETRLASFLEQMQGRECCDQCVMEKVTRQEADSLELMDIRESAWVLAESSDFHRSLGKCSFCKEVKIVTRVC</sequence>
<dbReference type="EMBL" id="JAQOUE010000001">
    <property type="protein sequence ID" value="MDT7042213.1"/>
    <property type="molecule type" value="Genomic_DNA"/>
</dbReference>
<evidence type="ECO:0000313" key="2">
    <source>
        <dbReference type="Proteomes" id="UP001250932"/>
    </source>
</evidence>
<protein>
    <submittedName>
        <fullName evidence="1">Uncharacterized protein</fullName>
    </submittedName>
</protein>
<keyword evidence="2" id="KW-1185">Reference proteome</keyword>
<name>A0ABU3K753_9BACT</name>
<gene>
    <name evidence="1" type="ORF">PPG34_07595</name>
</gene>
<reference evidence="1 2" key="1">
    <citation type="journal article" date="2023" name="ISME J.">
        <title>Cultivation and genomic characterization of novel and ubiquitous marine nitrite-oxidizing bacteria from the Nitrospirales.</title>
        <authorList>
            <person name="Mueller A.J."/>
            <person name="Daebeler A."/>
            <person name="Herbold C.W."/>
            <person name="Kirkegaard R.H."/>
            <person name="Daims H."/>
        </authorList>
    </citation>
    <scope>NUCLEOTIDE SEQUENCE [LARGE SCALE GENOMIC DNA]</scope>
    <source>
        <strain evidence="1 2">EB</strain>
    </source>
</reference>